<dbReference type="Proteomes" id="UP001148737">
    <property type="component" value="Unassembled WGS sequence"/>
</dbReference>
<proteinExistence type="predicted"/>
<evidence type="ECO:0000313" key="1">
    <source>
        <dbReference type="EMBL" id="KAJ3476365.1"/>
    </source>
</evidence>
<gene>
    <name evidence="1" type="ORF">NLG97_g9155</name>
</gene>
<evidence type="ECO:0000313" key="2">
    <source>
        <dbReference type="Proteomes" id="UP001148737"/>
    </source>
</evidence>
<reference evidence="1" key="1">
    <citation type="submission" date="2022-07" db="EMBL/GenBank/DDBJ databases">
        <title>Genome Sequence of Lecanicillium saksenae.</title>
        <authorList>
            <person name="Buettner E."/>
        </authorList>
    </citation>
    <scope>NUCLEOTIDE SEQUENCE</scope>
    <source>
        <strain evidence="1">VT-O1</strain>
    </source>
</reference>
<organism evidence="1 2">
    <name type="scientific">Lecanicillium saksenae</name>
    <dbReference type="NCBI Taxonomy" id="468837"/>
    <lineage>
        <taxon>Eukaryota</taxon>
        <taxon>Fungi</taxon>
        <taxon>Dikarya</taxon>
        <taxon>Ascomycota</taxon>
        <taxon>Pezizomycotina</taxon>
        <taxon>Sordariomycetes</taxon>
        <taxon>Hypocreomycetidae</taxon>
        <taxon>Hypocreales</taxon>
        <taxon>Cordycipitaceae</taxon>
        <taxon>Lecanicillium</taxon>
    </lineage>
</organism>
<name>A0ACC1QIT5_9HYPO</name>
<accession>A0ACC1QIT5</accession>
<sequence>MLCQCCPHNHLTFFAVCAAITTTPPTHTFDTPRNKIPSPIKNPFNFISMLPNLNNSFSVDPLLGMLASTPTPVSRTTPAQSSTYAKSNQLTPNSQSPRKNPFQPSISNVPAVQQQQQRQQIPPRDMVTFSRQCPVTSEQHSFTLTREDLLSAKTLEGICYSIRWSKGFGSEGICAARSRALMELIYEVIEWEKGLRDTHPLLLDVGSLMPNKKPRQE</sequence>
<keyword evidence="2" id="KW-1185">Reference proteome</keyword>
<protein>
    <submittedName>
        <fullName evidence="1">Uncharacterized protein</fullName>
    </submittedName>
</protein>
<dbReference type="EMBL" id="JANAKD010001808">
    <property type="protein sequence ID" value="KAJ3476365.1"/>
    <property type="molecule type" value="Genomic_DNA"/>
</dbReference>
<comment type="caution">
    <text evidence="1">The sequence shown here is derived from an EMBL/GenBank/DDBJ whole genome shotgun (WGS) entry which is preliminary data.</text>
</comment>